<keyword evidence="3" id="KW-1133">Transmembrane helix</keyword>
<dbReference type="EMBL" id="DWYR01000010">
    <property type="protein sequence ID" value="HJA98726.1"/>
    <property type="molecule type" value="Genomic_DNA"/>
</dbReference>
<dbReference type="InterPro" id="IPR006260">
    <property type="entry name" value="TonB/TolA_C"/>
</dbReference>
<feature type="domain" description="TonB C-terminal" evidence="6">
    <location>
        <begin position="57"/>
        <end position="159"/>
    </location>
</feature>
<evidence type="ECO:0000313" key="8">
    <source>
        <dbReference type="Proteomes" id="UP000824259"/>
    </source>
</evidence>
<dbReference type="Proteomes" id="UP000824259">
    <property type="component" value="Unassembled WGS sequence"/>
</dbReference>
<dbReference type="InterPro" id="IPR037682">
    <property type="entry name" value="TonB_C"/>
</dbReference>
<name>A0A9D2IDD8_9BACT</name>
<dbReference type="SUPFAM" id="SSF74653">
    <property type="entry name" value="TolA/TonB C-terminal domain"/>
    <property type="match status" value="1"/>
</dbReference>
<accession>A0A9D2IDD8</accession>
<reference evidence="7" key="1">
    <citation type="journal article" date="2021" name="PeerJ">
        <title>Extensive microbial diversity within the chicken gut microbiome revealed by metagenomics and culture.</title>
        <authorList>
            <person name="Gilroy R."/>
            <person name="Ravi A."/>
            <person name="Getino M."/>
            <person name="Pursley I."/>
            <person name="Horton D.L."/>
            <person name="Alikhan N.F."/>
            <person name="Baker D."/>
            <person name="Gharbi K."/>
            <person name="Hall N."/>
            <person name="Watson M."/>
            <person name="Adriaenssens E.M."/>
            <person name="Foster-Nyarko E."/>
            <person name="Jarju S."/>
            <person name="Secka A."/>
            <person name="Antonio M."/>
            <person name="Oren A."/>
            <person name="Chaudhuri R.R."/>
            <person name="La Ragione R."/>
            <person name="Hildebrand F."/>
            <person name="Pallen M.J."/>
        </authorList>
    </citation>
    <scope>NUCLEOTIDE SEQUENCE</scope>
    <source>
        <strain evidence="7">CHK169-11906</strain>
    </source>
</reference>
<gene>
    <name evidence="7" type="ORF">H9779_03890</name>
</gene>
<dbReference type="PROSITE" id="PS52015">
    <property type="entry name" value="TONB_CTD"/>
    <property type="match status" value="1"/>
</dbReference>
<dbReference type="GO" id="GO:0055085">
    <property type="term" value="P:transmembrane transport"/>
    <property type="evidence" value="ECO:0007669"/>
    <property type="project" value="InterPro"/>
</dbReference>
<proteinExistence type="predicted"/>
<evidence type="ECO:0000256" key="1">
    <source>
        <dbReference type="ARBA" id="ARBA00004167"/>
    </source>
</evidence>
<evidence type="ECO:0000256" key="5">
    <source>
        <dbReference type="SAM" id="SignalP"/>
    </source>
</evidence>
<dbReference type="NCBIfam" id="TIGR01352">
    <property type="entry name" value="tonB_Cterm"/>
    <property type="match status" value="1"/>
</dbReference>
<reference evidence="7" key="2">
    <citation type="submission" date="2021-04" db="EMBL/GenBank/DDBJ databases">
        <authorList>
            <person name="Gilroy R."/>
        </authorList>
    </citation>
    <scope>NUCLEOTIDE SEQUENCE</scope>
    <source>
        <strain evidence="7">CHK169-11906</strain>
    </source>
</reference>
<evidence type="ECO:0000256" key="4">
    <source>
        <dbReference type="ARBA" id="ARBA00023136"/>
    </source>
</evidence>
<feature type="signal peptide" evidence="5">
    <location>
        <begin position="1"/>
        <end position="21"/>
    </location>
</feature>
<dbReference type="AlphaFoldDB" id="A0A9D2IDD8"/>
<comment type="caution">
    <text evidence="7">The sequence shown here is derived from an EMBL/GenBank/DDBJ whole genome shotgun (WGS) entry which is preliminary data.</text>
</comment>
<evidence type="ECO:0000259" key="6">
    <source>
        <dbReference type="PROSITE" id="PS52015"/>
    </source>
</evidence>
<keyword evidence="4" id="KW-0472">Membrane</keyword>
<evidence type="ECO:0000256" key="2">
    <source>
        <dbReference type="ARBA" id="ARBA00022692"/>
    </source>
</evidence>
<evidence type="ECO:0000313" key="7">
    <source>
        <dbReference type="EMBL" id="HJA98726.1"/>
    </source>
</evidence>
<dbReference type="Gene3D" id="3.30.1150.10">
    <property type="match status" value="1"/>
</dbReference>
<keyword evidence="5" id="KW-0732">Signal</keyword>
<sequence>MKRNLLMIVCLLFAFAVPVMAQHPTGPVSPEQEEGENLVVIDGQVKKLDVPPTFKKKGFDKYCKWVQARVDYPSDMEQERVEGFVLVRIIVETDGTVTIGEVVRSPHEHLTEAVVKVIEESPLWTPGKIRNPDTGELEAIRVSYVIPVEFKLPPLELNQSDASRGRFLSKPDLKPYGSGN</sequence>
<dbReference type="Pfam" id="PF03544">
    <property type="entry name" value="TonB_C"/>
    <property type="match status" value="1"/>
</dbReference>
<evidence type="ECO:0000256" key="3">
    <source>
        <dbReference type="ARBA" id="ARBA00022989"/>
    </source>
</evidence>
<keyword evidence="2" id="KW-0812">Transmembrane</keyword>
<protein>
    <submittedName>
        <fullName evidence="7">Energy transducer TonB</fullName>
    </submittedName>
</protein>
<dbReference type="GO" id="GO:0016020">
    <property type="term" value="C:membrane"/>
    <property type="evidence" value="ECO:0007669"/>
    <property type="project" value="UniProtKB-SubCell"/>
</dbReference>
<feature type="chain" id="PRO_5039656295" evidence="5">
    <location>
        <begin position="22"/>
        <end position="180"/>
    </location>
</feature>
<organism evidence="7 8">
    <name type="scientific">Candidatus Alistipes avicola</name>
    <dbReference type="NCBI Taxonomy" id="2838432"/>
    <lineage>
        <taxon>Bacteria</taxon>
        <taxon>Pseudomonadati</taxon>
        <taxon>Bacteroidota</taxon>
        <taxon>Bacteroidia</taxon>
        <taxon>Bacteroidales</taxon>
        <taxon>Rikenellaceae</taxon>
        <taxon>Alistipes</taxon>
    </lineage>
</organism>
<comment type="subcellular location">
    <subcellularLocation>
        <location evidence="1">Membrane</location>
        <topology evidence="1">Single-pass membrane protein</topology>
    </subcellularLocation>
</comment>